<dbReference type="InterPro" id="IPR029063">
    <property type="entry name" value="SAM-dependent_MTases_sf"/>
</dbReference>
<name>A0ABT9J177_9BACL</name>
<evidence type="ECO:0000313" key="1">
    <source>
        <dbReference type="EMBL" id="MDP5274770.1"/>
    </source>
</evidence>
<proteinExistence type="predicted"/>
<dbReference type="GO" id="GO:0008168">
    <property type="term" value="F:methyltransferase activity"/>
    <property type="evidence" value="ECO:0007669"/>
    <property type="project" value="UniProtKB-KW"/>
</dbReference>
<keyword evidence="1" id="KW-0489">Methyltransferase</keyword>
<accession>A0ABT9J177</accession>
<organism evidence="1 2">
    <name type="scientific">Chengkuizengella axinellae</name>
    <dbReference type="NCBI Taxonomy" id="3064388"/>
    <lineage>
        <taxon>Bacteria</taxon>
        <taxon>Bacillati</taxon>
        <taxon>Bacillota</taxon>
        <taxon>Bacilli</taxon>
        <taxon>Bacillales</taxon>
        <taxon>Paenibacillaceae</taxon>
        <taxon>Chengkuizengella</taxon>
    </lineage>
</organism>
<dbReference type="Proteomes" id="UP001231941">
    <property type="component" value="Unassembled WGS sequence"/>
</dbReference>
<comment type="caution">
    <text evidence="1">The sequence shown here is derived from an EMBL/GenBank/DDBJ whole genome shotgun (WGS) entry which is preliminary data.</text>
</comment>
<protein>
    <submittedName>
        <fullName evidence="1">SAM-dependent methyltransferase</fullName>
    </submittedName>
</protein>
<dbReference type="SUPFAM" id="SSF53335">
    <property type="entry name" value="S-adenosyl-L-methionine-dependent methyltransferases"/>
    <property type="match status" value="1"/>
</dbReference>
<reference evidence="1 2" key="1">
    <citation type="submission" date="2023-08" db="EMBL/GenBank/DDBJ databases">
        <authorList>
            <person name="Park J.-S."/>
        </authorList>
    </citation>
    <scope>NUCLEOTIDE SEQUENCE [LARGE SCALE GENOMIC DNA]</scope>
    <source>
        <strain evidence="1 2">2205SS18-9</strain>
    </source>
</reference>
<keyword evidence="1" id="KW-0808">Transferase</keyword>
<dbReference type="EMBL" id="JAVAMP010000004">
    <property type="protein sequence ID" value="MDP5274770.1"/>
    <property type="molecule type" value="Genomic_DNA"/>
</dbReference>
<evidence type="ECO:0000313" key="2">
    <source>
        <dbReference type="Proteomes" id="UP001231941"/>
    </source>
</evidence>
<keyword evidence="2" id="KW-1185">Reference proteome</keyword>
<dbReference type="Gene3D" id="3.40.50.150">
    <property type="entry name" value="Vaccinia Virus protein VP39"/>
    <property type="match status" value="1"/>
</dbReference>
<gene>
    <name evidence="1" type="ORF">Q5Y73_11675</name>
</gene>
<dbReference type="GO" id="GO:0032259">
    <property type="term" value="P:methylation"/>
    <property type="evidence" value="ECO:0007669"/>
    <property type="project" value="UniProtKB-KW"/>
</dbReference>
<sequence>MTVAQDELKVVIGAGEYNNNPGWIHTQESELDLLNKETWNHRFKPNSLKSILAEHVWEHLTLEEGITAAKICYDFLKPGGHIRIAVPDAFFPDESYQDFVKVGGPGPKDHPAASHKIVYNYHTLSEVFKTSGFKVVLLEYCDDKGTFHHHEWLAEDGVIFRSKKYDPRNQGEQIVCPSLMIDAIKK</sequence>
<dbReference type="RefSeq" id="WP_305992074.1">
    <property type="nucleotide sequence ID" value="NZ_JAVAMP010000004.1"/>
</dbReference>